<feature type="region of interest" description="Disordered" evidence="1">
    <location>
        <begin position="1"/>
        <end position="20"/>
    </location>
</feature>
<evidence type="ECO:0008006" key="4">
    <source>
        <dbReference type="Google" id="ProtNLM"/>
    </source>
</evidence>
<dbReference type="STRING" id="1797298.A2988_04315"/>
<organism evidence="2 3">
    <name type="scientific">Candidatus Azambacteria bacterium RIFCSPLOWO2_01_FULL_46_25</name>
    <dbReference type="NCBI Taxonomy" id="1797298"/>
    <lineage>
        <taxon>Bacteria</taxon>
        <taxon>Candidatus Azamiibacteriota</taxon>
    </lineage>
</organism>
<sequence length="663" mass="75161">MKFEQPKELNIGELESSSESLEKKIFDDERKIIGDAGEVLLEAQKDKLKKSGFRALAAFLVFLSGSSHFAEKSFAEDTPEKHLIDSEPKIENIFNEGEEERNLENDIGFDWRRIVKEVDAPRVDKTEETESIDINPSFWDSKIKETRFYNRLEKKDYNEAMNSLYSSVYKSKDYKSFEDKISKLKDLSDAQKLIFLQGLGYYSSKIYDYEMLENNELIKVSEEDMFQELRKYMTTYNSDGAGICGNIHTFMSRVAAKMGVDTWLQSGIVERDGLPNGHVWMGAIIKDMSGESQIIYLDYNILIPTGTLDPTLARGIMERYHKQISVFNSYIGSTEEVIIPIKSLAQEKIEYASGIIGTEKILENNLEAGEIIRENGLEVRLGTDINELKITKDIISLTYIKYEDLDNNDFQSIKNMDALRLGLGLHNENFGIKIDTAVLHLDIKDLENGVISQNEIITRLGVNFINSHDFRKKDFDRFVLSYGLSIETAMRQILNKPTKYIFKSAGGLSEVSGGVRFAYIDPAKPKEFFIEAAETGRVQSDNFEEQKISLKNIGDSLRVGAKVGVNNGSILNLDAKISNIEYGRKYGVGVGADFGKSFGNAEIEKIDSKYDKFAPSSEKISIEAGFRQPVGEIVIYGSKSRDEYNQTTTEKNDFGVKMRMVLW</sequence>
<evidence type="ECO:0000313" key="3">
    <source>
        <dbReference type="Proteomes" id="UP000176650"/>
    </source>
</evidence>
<reference evidence="2 3" key="1">
    <citation type="journal article" date="2016" name="Nat. Commun.">
        <title>Thousands of microbial genomes shed light on interconnected biogeochemical processes in an aquifer system.</title>
        <authorList>
            <person name="Anantharaman K."/>
            <person name="Brown C.T."/>
            <person name="Hug L.A."/>
            <person name="Sharon I."/>
            <person name="Castelle C.J."/>
            <person name="Probst A.J."/>
            <person name="Thomas B.C."/>
            <person name="Singh A."/>
            <person name="Wilkins M.J."/>
            <person name="Karaoz U."/>
            <person name="Brodie E.L."/>
            <person name="Williams K.H."/>
            <person name="Hubbard S.S."/>
            <person name="Banfield J.F."/>
        </authorList>
    </citation>
    <scope>NUCLEOTIDE SEQUENCE [LARGE SCALE GENOMIC DNA]</scope>
</reference>
<protein>
    <recommendedName>
        <fullName evidence="4">Transglutaminase-like domain-containing protein</fullName>
    </recommendedName>
</protein>
<name>A0A1F5BVP5_9BACT</name>
<dbReference type="AlphaFoldDB" id="A0A1F5BVP5"/>
<gene>
    <name evidence="2" type="ORF">A2988_04315</name>
</gene>
<dbReference type="EMBL" id="MEYS01000001">
    <property type="protein sequence ID" value="OGD34693.1"/>
    <property type="molecule type" value="Genomic_DNA"/>
</dbReference>
<accession>A0A1F5BVP5</accession>
<dbReference type="Proteomes" id="UP000176650">
    <property type="component" value="Unassembled WGS sequence"/>
</dbReference>
<evidence type="ECO:0000256" key="1">
    <source>
        <dbReference type="SAM" id="MobiDB-lite"/>
    </source>
</evidence>
<comment type="caution">
    <text evidence="2">The sequence shown here is derived from an EMBL/GenBank/DDBJ whole genome shotgun (WGS) entry which is preliminary data.</text>
</comment>
<proteinExistence type="predicted"/>
<evidence type="ECO:0000313" key="2">
    <source>
        <dbReference type="EMBL" id="OGD34693.1"/>
    </source>
</evidence>